<proteinExistence type="inferred from homology"/>
<evidence type="ECO:0000313" key="9">
    <source>
        <dbReference type="Proteomes" id="UP000000562"/>
    </source>
</evidence>
<dbReference type="PANTHER" id="PTHR11655">
    <property type="entry name" value="60S/50S RIBOSOMAL PROTEIN L6/L9"/>
    <property type="match status" value="1"/>
</dbReference>
<feature type="domain" description="Large ribosomal subunit protein uL6 alpha-beta" evidence="7">
    <location>
        <begin position="11"/>
        <end position="82"/>
    </location>
</feature>
<evidence type="ECO:0000256" key="3">
    <source>
        <dbReference type="ARBA" id="ARBA00035454"/>
    </source>
</evidence>
<evidence type="ECO:0000256" key="6">
    <source>
        <dbReference type="RuleBase" id="RU003870"/>
    </source>
</evidence>
<keyword evidence="1 5" id="KW-0689">Ribosomal protein</keyword>
<dbReference type="eggNOG" id="COG0097">
    <property type="taxonomic scope" value="Bacteria"/>
</dbReference>
<evidence type="ECO:0000256" key="1">
    <source>
        <dbReference type="ARBA" id="ARBA00022980"/>
    </source>
</evidence>
<comment type="function">
    <text evidence="6">This protein binds to the 23S rRNA, and is important in its secondary structure. It is located near the subunit interface in the base of the L7/L12 stalk, and near the tRNA binding site of the peptidyltransferase center.</text>
</comment>
<dbReference type="AlphaFoldDB" id="Q8D1Z7"/>
<dbReference type="Gene3D" id="3.90.930.12">
    <property type="entry name" value="Ribosomal protein L6, alpha-beta domain"/>
    <property type="match status" value="2"/>
</dbReference>
<dbReference type="HOGENOM" id="CLU_065464_1_2_6"/>
<evidence type="ECO:0000256" key="5">
    <source>
        <dbReference type="RuleBase" id="RU003869"/>
    </source>
</evidence>
<dbReference type="InterPro" id="IPR019906">
    <property type="entry name" value="Ribosomal_uL6_bac-type"/>
</dbReference>
<keyword evidence="2 5" id="KW-0687">Ribonucleoprotein</keyword>
<dbReference type="InterPro" id="IPR036789">
    <property type="entry name" value="Ribosomal_uL6-like_a/b-dom_sf"/>
</dbReference>
<gene>
    <name evidence="8" type="primary">rplF</name>
</gene>
<name>Q8D1Z7_WIGBR</name>
<sequence length="178" mass="20223">MSRIARLPIFIPKSVKVKILKKNIIIIGQYGEINQLINKNINIKVNNNNIIISPFKENCNKLWAIAGTMRSIINNMIIGVTKKFTKKLIITGVGYRANISQKVLIMSLGFSHQIKIKIPEAIFAECTNSNEIILSSVDKQKIGQFAANIRNYKISDPYKGKGIRYSYEIIKIKETKKK</sequence>
<dbReference type="SUPFAM" id="SSF56053">
    <property type="entry name" value="Ribosomal protein L6"/>
    <property type="match status" value="2"/>
</dbReference>
<keyword evidence="6" id="KW-0694">RNA-binding</keyword>
<feature type="domain" description="Large ribosomal subunit protein uL6 alpha-beta" evidence="7">
    <location>
        <begin position="92"/>
        <end position="165"/>
    </location>
</feature>
<protein>
    <recommendedName>
        <fullName evidence="3 4">50S ribosomal protein L6</fullName>
    </recommendedName>
</protein>
<evidence type="ECO:0000256" key="2">
    <source>
        <dbReference type="ARBA" id="ARBA00023274"/>
    </source>
</evidence>
<dbReference type="GO" id="GO:0003735">
    <property type="term" value="F:structural constituent of ribosome"/>
    <property type="evidence" value="ECO:0007669"/>
    <property type="project" value="UniProtKB-UniRule"/>
</dbReference>
<dbReference type="Proteomes" id="UP000000562">
    <property type="component" value="Chromosome"/>
</dbReference>
<comment type="similarity">
    <text evidence="5">Belongs to the universal ribosomal protein uL6 family.</text>
</comment>
<dbReference type="NCBIfam" id="TIGR03654">
    <property type="entry name" value="L6_bact"/>
    <property type="match status" value="1"/>
</dbReference>
<keyword evidence="6" id="KW-0699">rRNA-binding</keyword>
<dbReference type="EMBL" id="BA000021">
    <property type="protein sequence ID" value="BAC24704.1"/>
    <property type="molecule type" value="Genomic_DNA"/>
</dbReference>
<reference evidence="8 9" key="1">
    <citation type="journal article" date="2002" name="Nat. Genet.">
        <title>Genome sequence of the endocellular obligate symbiont of tsetse flies, Wigglesworthia glossinidia.</title>
        <authorList>
            <person name="Akman L."/>
            <person name="Yamashita A."/>
            <person name="Watanabe H."/>
            <person name="Oshima K."/>
            <person name="Shiba T."/>
            <person name="Hattori M."/>
            <person name="Aksoy S."/>
        </authorList>
    </citation>
    <scope>NUCLEOTIDE SEQUENCE [LARGE SCALE GENOMIC DNA]</scope>
</reference>
<dbReference type="InterPro" id="IPR002358">
    <property type="entry name" value="Ribosomal_uL6_CS"/>
</dbReference>
<dbReference type="InterPro" id="IPR020040">
    <property type="entry name" value="Ribosomal_uL6_a/b-dom"/>
</dbReference>
<dbReference type="OrthoDB" id="9805007at2"/>
<dbReference type="PROSITE" id="PS00525">
    <property type="entry name" value="RIBOSOMAL_L6_1"/>
    <property type="match status" value="1"/>
</dbReference>
<dbReference type="STRING" id="36870.gene:10369067"/>
<evidence type="ECO:0000256" key="4">
    <source>
        <dbReference type="NCBIfam" id="TIGR03654"/>
    </source>
</evidence>
<dbReference type="GO" id="GO:0022625">
    <property type="term" value="C:cytosolic large ribosomal subunit"/>
    <property type="evidence" value="ECO:0007669"/>
    <property type="project" value="UniProtKB-UniRule"/>
</dbReference>
<dbReference type="Pfam" id="PF00347">
    <property type="entry name" value="Ribosomal_L6"/>
    <property type="match status" value="2"/>
</dbReference>
<dbReference type="PIRSF" id="PIRSF002162">
    <property type="entry name" value="Ribosomal_L6"/>
    <property type="match status" value="1"/>
</dbReference>
<keyword evidence="9" id="KW-1185">Reference proteome</keyword>
<organism evidence="8 9">
    <name type="scientific">Wigglesworthia glossinidia brevipalpis</name>
    <dbReference type="NCBI Taxonomy" id="36870"/>
    <lineage>
        <taxon>Bacteria</taxon>
        <taxon>Pseudomonadati</taxon>
        <taxon>Pseudomonadota</taxon>
        <taxon>Gammaproteobacteria</taxon>
        <taxon>Enterobacterales</taxon>
        <taxon>Erwiniaceae</taxon>
        <taxon>Wigglesworthia</taxon>
    </lineage>
</organism>
<dbReference type="PRINTS" id="PR00059">
    <property type="entry name" value="RIBOSOMALL6"/>
</dbReference>
<dbReference type="GO" id="GO:0002181">
    <property type="term" value="P:cytoplasmic translation"/>
    <property type="evidence" value="ECO:0007669"/>
    <property type="project" value="TreeGrafter"/>
</dbReference>
<evidence type="ECO:0000313" key="8">
    <source>
        <dbReference type="EMBL" id="BAC24704.1"/>
    </source>
</evidence>
<dbReference type="InterPro" id="IPR000702">
    <property type="entry name" value="Ribosomal_uL6-like"/>
</dbReference>
<evidence type="ECO:0000259" key="7">
    <source>
        <dbReference type="Pfam" id="PF00347"/>
    </source>
</evidence>
<dbReference type="PANTHER" id="PTHR11655:SF14">
    <property type="entry name" value="LARGE RIBOSOMAL SUBUNIT PROTEIN UL6M"/>
    <property type="match status" value="1"/>
</dbReference>
<dbReference type="KEGG" id="wbr:rplF"/>
<dbReference type="GO" id="GO:0019843">
    <property type="term" value="F:rRNA binding"/>
    <property type="evidence" value="ECO:0007669"/>
    <property type="project" value="UniProtKB-UniRule"/>
</dbReference>
<accession>Q8D1Z7</accession>